<evidence type="ECO:0000256" key="1">
    <source>
        <dbReference type="ARBA" id="ARBA00022679"/>
    </source>
</evidence>
<dbReference type="SUPFAM" id="SSF53756">
    <property type="entry name" value="UDP-Glycosyltransferase/glycogen phosphorylase"/>
    <property type="match status" value="1"/>
</dbReference>
<dbReference type="GO" id="GO:0016757">
    <property type="term" value="F:glycosyltransferase activity"/>
    <property type="evidence" value="ECO:0007669"/>
    <property type="project" value="InterPro"/>
</dbReference>
<sequence length="366" mass="39405">MSGFPTPLFVNGRFLTQSLSGVQRFATEITRGIGELAADAPRRPCVLTPRHDGPIDALGLDLRQVGRREGQAWEQLELPQAAQDGWLLNLGNTAPLRGRRQFVVLHDAGIYVRPEAYSPAFRLWYRGLQMLLLRGATRLVTVSAFSRDELARHLRIPPSQIDVIGEGADHILTVGADDAVIARNGLTPGRFVLAVGNLSQHKNLHGLGELARALEARGIPLVISGGLNAAVFRRGGDRQLPQPARYIGRVSDAELRALYSAAACFVFPSFYEGFGLPAGEAMACGCPVVAADIAPLHEVCGGAALYADPHRPAEIARQVLRVIDDPALAEGLRRAGLIEARRHRWRDSAAALLALVAREAAAEGAT</sequence>
<proteinExistence type="predicted"/>
<reference evidence="4 5" key="1">
    <citation type="submission" date="2020-06" db="EMBL/GenBank/DDBJ databases">
        <title>Description of novel acetic acid bacteria.</title>
        <authorList>
            <person name="Sombolestani A."/>
        </authorList>
    </citation>
    <scope>NUCLEOTIDE SEQUENCE [LARGE SCALE GENOMIC DNA]</scope>
    <source>
        <strain evidence="4 5">LMG 26838</strain>
    </source>
</reference>
<feature type="non-terminal residue" evidence="4">
    <location>
        <position position="366"/>
    </location>
</feature>
<dbReference type="CDD" id="cd03809">
    <property type="entry name" value="GT4_MtfB-like"/>
    <property type="match status" value="1"/>
</dbReference>
<dbReference type="PANTHER" id="PTHR46401">
    <property type="entry name" value="GLYCOSYLTRANSFERASE WBBK-RELATED"/>
    <property type="match status" value="1"/>
</dbReference>
<protein>
    <submittedName>
        <fullName evidence="4">Glycosyltransferase family 4 protein</fullName>
    </submittedName>
</protein>
<evidence type="ECO:0000259" key="2">
    <source>
        <dbReference type="Pfam" id="PF00534"/>
    </source>
</evidence>
<evidence type="ECO:0000313" key="4">
    <source>
        <dbReference type="EMBL" id="NVN31579.1"/>
    </source>
</evidence>
<dbReference type="RefSeq" id="WP_176625984.1">
    <property type="nucleotide sequence ID" value="NZ_JABXXQ010000419.1"/>
</dbReference>
<dbReference type="PANTHER" id="PTHR46401:SF2">
    <property type="entry name" value="GLYCOSYLTRANSFERASE WBBK-RELATED"/>
    <property type="match status" value="1"/>
</dbReference>
<evidence type="ECO:0000259" key="3">
    <source>
        <dbReference type="Pfam" id="PF13439"/>
    </source>
</evidence>
<dbReference type="Gene3D" id="3.40.50.2000">
    <property type="entry name" value="Glycogen Phosphorylase B"/>
    <property type="match status" value="2"/>
</dbReference>
<dbReference type="InterPro" id="IPR001296">
    <property type="entry name" value="Glyco_trans_1"/>
</dbReference>
<dbReference type="Pfam" id="PF13439">
    <property type="entry name" value="Glyco_transf_4"/>
    <property type="match status" value="1"/>
</dbReference>
<accession>A0A850NTI2</accession>
<keyword evidence="1 4" id="KW-0808">Transferase</keyword>
<dbReference type="AlphaFoldDB" id="A0A850NTI2"/>
<gene>
    <name evidence="4" type="ORF">HUK83_14720</name>
</gene>
<dbReference type="InterPro" id="IPR028098">
    <property type="entry name" value="Glyco_trans_4-like_N"/>
</dbReference>
<organism evidence="4 5">
    <name type="scientific">Endobacter medicaginis</name>
    <dbReference type="NCBI Taxonomy" id="1181271"/>
    <lineage>
        <taxon>Bacteria</taxon>
        <taxon>Pseudomonadati</taxon>
        <taxon>Pseudomonadota</taxon>
        <taxon>Alphaproteobacteria</taxon>
        <taxon>Acetobacterales</taxon>
        <taxon>Acetobacteraceae</taxon>
        <taxon>Endobacter</taxon>
    </lineage>
</organism>
<feature type="domain" description="Glycosyl transferase family 1" evidence="2">
    <location>
        <begin position="189"/>
        <end position="335"/>
    </location>
</feature>
<comment type="caution">
    <text evidence="4">The sequence shown here is derived from an EMBL/GenBank/DDBJ whole genome shotgun (WGS) entry which is preliminary data.</text>
</comment>
<dbReference type="GO" id="GO:0009103">
    <property type="term" value="P:lipopolysaccharide biosynthetic process"/>
    <property type="evidence" value="ECO:0007669"/>
    <property type="project" value="TreeGrafter"/>
</dbReference>
<dbReference type="Pfam" id="PF00534">
    <property type="entry name" value="Glycos_transf_1"/>
    <property type="match status" value="1"/>
</dbReference>
<feature type="domain" description="Glycosyltransferase subfamily 4-like N-terminal" evidence="3">
    <location>
        <begin position="97"/>
        <end position="169"/>
    </location>
</feature>
<evidence type="ECO:0000313" key="5">
    <source>
        <dbReference type="Proteomes" id="UP000565205"/>
    </source>
</evidence>
<dbReference type="EMBL" id="JABXXQ010000419">
    <property type="protein sequence ID" value="NVN31579.1"/>
    <property type="molecule type" value="Genomic_DNA"/>
</dbReference>
<name>A0A850NTI2_9PROT</name>
<dbReference type="Proteomes" id="UP000565205">
    <property type="component" value="Unassembled WGS sequence"/>
</dbReference>